<protein>
    <submittedName>
        <fullName evidence="5">Methionine--tRNA ligase</fullName>
        <ecNumber evidence="5">6.1.1.10</ecNumber>
    </submittedName>
</protein>
<dbReference type="GO" id="GO:0005524">
    <property type="term" value="F:ATP binding"/>
    <property type="evidence" value="ECO:0007669"/>
    <property type="project" value="UniProtKB-KW"/>
</dbReference>
<keyword evidence="2" id="KW-0547">Nucleotide-binding</keyword>
<reference evidence="5" key="1">
    <citation type="submission" date="2021-10" db="EMBL/GenBank/DDBJ databases">
        <title>Collection of gut derived symbiotic bacterial strains cultured from healthy donors.</title>
        <authorList>
            <person name="Lin H."/>
            <person name="Littmann E."/>
            <person name="Kohout C."/>
            <person name="Pamer E.G."/>
        </authorList>
    </citation>
    <scope>NUCLEOTIDE SEQUENCE</scope>
    <source>
        <strain evidence="5">DFI.4.48</strain>
    </source>
</reference>
<dbReference type="SUPFAM" id="SSF47323">
    <property type="entry name" value="Anticodon-binding domain of a subclass of class I aminoacyl-tRNA synthetases"/>
    <property type="match status" value="1"/>
</dbReference>
<gene>
    <name evidence="5" type="ORF">LJD69_13655</name>
</gene>
<dbReference type="InterPro" id="IPR009080">
    <property type="entry name" value="tRNAsynth_Ia_anticodon-bd"/>
</dbReference>
<dbReference type="EMBL" id="JAJDKZ010000233">
    <property type="protein sequence ID" value="MCB8611634.1"/>
    <property type="molecule type" value="Genomic_DNA"/>
</dbReference>
<evidence type="ECO:0000256" key="3">
    <source>
        <dbReference type="ARBA" id="ARBA00022840"/>
    </source>
</evidence>
<proteinExistence type="predicted"/>
<dbReference type="EC" id="6.1.1.10" evidence="5"/>
<feature type="non-terminal residue" evidence="5">
    <location>
        <position position="81"/>
    </location>
</feature>
<dbReference type="AlphaFoldDB" id="A0AAW4VXW8"/>
<evidence type="ECO:0000256" key="2">
    <source>
        <dbReference type="ARBA" id="ARBA00022741"/>
    </source>
</evidence>
<dbReference type="InterPro" id="IPR041872">
    <property type="entry name" value="Anticodon_Met"/>
</dbReference>
<sequence length="81" mass="9363">ISMSNKYFDGIVEDKGAEDEFDDQLKAVVTGAREKVQKKMDVLRVADAMTEIFNVFKRCNKYIDETMPWVLAKDDAKKDRL</sequence>
<evidence type="ECO:0000259" key="4">
    <source>
        <dbReference type="Pfam" id="PF19303"/>
    </source>
</evidence>
<keyword evidence="1 5" id="KW-0436">Ligase</keyword>
<dbReference type="Proteomes" id="UP001198439">
    <property type="component" value="Unassembled WGS sequence"/>
</dbReference>
<dbReference type="Gene3D" id="1.10.730.10">
    <property type="entry name" value="Isoleucyl-tRNA Synthetase, Domain 1"/>
    <property type="match status" value="1"/>
</dbReference>
<feature type="domain" description="Methionyl-tRNA synthetase anticodon-binding" evidence="4">
    <location>
        <begin position="15"/>
        <end position="78"/>
    </location>
</feature>
<feature type="non-terminal residue" evidence="5">
    <location>
        <position position="1"/>
    </location>
</feature>
<dbReference type="Pfam" id="PF19303">
    <property type="entry name" value="Anticodon_3"/>
    <property type="match status" value="1"/>
</dbReference>
<evidence type="ECO:0000256" key="1">
    <source>
        <dbReference type="ARBA" id="ARBA00022598"/>
    </source>
</evidence>
<dbReference type="GO" id="GO:0006418">
    <property type="term" value="P:tRNA aminoacylation for protein translation"/>
    <property type="evidence" value="ECO:0007669"/>
    <property type="project" value="InterPro"/>
</dbReference>
<name>A0AAW4VXW8_9FIRM</name>
<dbReference type="GO" id="GO:0004825">
    <property type="term" value="F:methionine-tRNA ligase activity"/>
    <property type="evidence" value="ECO:0007669"/>
    <property type="project" value="UniProtKB-EC"/>
</dbReference>
<organism evidence="5 6">
    <name type="scientific">Faecalibacillus faecis</name>
    <dbReference type="NCBI Taxonomy" id="1982628"/>
    <lineage>
        <taxon>Bacteria</taxon>
        <taxon>Bacillati</taxon>
        <taxon>Bacillota</taxon>
        <taxon>Erysipelotrichia</taxon>
        <taxon>Erysipelotrichales</taxon>
        <taxon>Coprobacillaceae</taxon>
        <taxon>Faecalibacillus</taxon>
    </lineage>
</organism>
<comment type="caution">
    <text evidence="5">The sequence shown here is derived from an EMBL/GenBank/DDBJ whole genome shotgun (WGS) entry which is preliminary data.</text>
</comment>
<accession>A0AAW4VXW8</accession>
<evidence type="ECO:0000313" key="6">
    <source>
        <dbReference type="Proteomes" id="UP001198439"/>
    </source>
</evidence>
<keyword evidence="3" id="KW-0067">ATP-binding</keyword>
<evidence type="ECO:0000313" key="5">
    <source>
        <dbReference type="EMBL" id="MCB8611634.1"/>
    </source>
</evidence>